<dbReference type="SUPFAM" id="SSF48726">
    <property type="entry name" value="Immunoglobulin"/>
    <property type="match status" value="1"/>
</dbReference>
<dbReference type="PANTHER" id="PTHR24416">
    <property type="entry name" value="TYROSINE-PROTEIN KINASE RECEPTOR"/>
    <property type="match status" value="1"/>
</dbReference>
<dbReference type="InterPro" id="IPR020635">
    <property type="entry name" value="Tyr_kinase_cat_dom"/>
</dbReference>
<dbReference type="InterPro" id="IPR036179">
    <property type="entry name" value="Ig-like_dom_sf"/>
</dbReference>
<evidence type="ECO:0000256" key="2">
    <source>
        <dbReference type="ARBA" id="ARBA00022692"/>
    </source>
</evidence>
<evidence type="ECO:0000256" key="9">
    <source>
        <dbReference type="ARBA" id="ARBA00023180"/>
    </source>
</evidence>
<dbReference type="Gene3D" id="1.10.510.10">
    <property type="entry name" value="Transferase(Phosphotransferase) domain 1"/>
    <property type="match status" value="1"/>
</dbReference>
<dbReference type="SUPFAM" id="SSF56112">
    <property type="entry name" value="Protein kinase-like (PK-like)"/>
    <property type="match status" value="1"/>
</dbReference>
<keyword evidence="8 13" id="KW-0675">Receptor</keyword>
<dbReference type="PRINTS" id="PR00109">
    <property type="entry name" value="TYRKINASE"/>
</dbReference>
<feature type="domain" description="Protein kinase" evidence="12">
    <location>
        <begin position="3123"/>
        <end position="3412"/>
    </location>
</feature>
<keyword evidence="14" id="KW-1185">Reference proteome</keyword>
<keyword evidence="3" id="KW-0732">Signal</keyword>
<evidence type="ECO:0000256" key="11">
    <source>
        <dbReference type="SAM" id="Phobius"/>
    </source>
</evidence>
<dbReference type="EMBL" id="JAKROA010000003">
    <property type="protein sequence ID" value="KAL5108985.1"/>
    <property type="molecule type" value="Genomic_DNA"/>
</dbReference>
<reference evidence="13 14" key="1">
    <citation type="journal article" date="2022" name="Front. Cell. Infect. Microbiol.">
        <title>The Genomes of Two Strains of Taenia crassiceps the Animal Model for the Study of Human Cysticercosis.</title>
        <authorList>
            <person name="Bobes R.J."/>
            <person name="Estrada K."/>
            <person name="Rios-Valencia D.G."/>
            <person name="Calderon-Gallegos A."/>
            <person name="de la Torre P."/>
            <person name="Carrero J.C."/>
            <person name="Sanchez-Flores A."/>
            <person name="Laclette J.P."/>
        </authorList>
    </citation>
    <scope>NUCLEOTIDE SEQUENCE [LARGE SCALE GENOMIC DNA]</scope>
    <source>
        <strain evidence="13">WFUcys</strain>
    </source>
</reference>
<dbReference type="Proteomes" id="UP001651158">
    <property type="component" value="Unassembled WGS sequence"/>
</dbReference>
<dbReference type="InterPro" id="IPR001245">
    <property type="entry name" value="Ser-Thr/Tyr_kinase_cat_dom"/>
</dbReference>
<evidence type="ECO:0000256" key="10">
    <source>
        <dbReference type="SAM" id="MobiDB-lite"/>
    </source>
</evidence>
<dbReference type="PANTHER" id="PTHR24416:SF550">
    <property type="entry name" value="FIBROBLAST GROWTH FACTOR RECEPTOR HOMOLOG 1-RELATED"/>
    <property type="match status" value="1"/>
</dbReference>
<feature type="transmembrane region" description="Helical" evidence="11">
    <location>
        <begin position="242"/>
        <end position="262"/>
    </location>
</feature>
<evidence type="ECO:0000256" key="4">
    <source>
        <dbReference type="ARBA" id="ARBA00022741"/>
    </source>
</evidence>
<dbReference type="InterPro" id="IPR000719">
    <property type="entry name" value="Prot_kinase_dom"/>
</dbReference>
<dbReference type="InterPro" id="IPR050122">
    <property type="entry name" value="RTK"/>
</dbReference>
<feature type="region of interest" description="Disordered" evidence="10">
    <location>
        <begin position="3087"/>
        <end position="3110"/>
    </location>
</feature>
<dbReference type="Gene3D" id="3.30.200.20">
    <property type="entry name" value="Phosphorylase Kinase, domain 1"/>
    <property type="match status" value="1"/>
</dbReference>
<keyword evidence="9" id="KW-0325">Glycoprotein</keyword>
<dbReference type="PROSITE" id="PS00109">
    <property type="entry name" value="PROTEIN_KINASE_TYR"/>
    <property type="match status" value="1"/>
</dbReference>
<evidence type="ECO:0000313" key="13">
    <source>
        <dbReference type="EMBL" id="KAL5108985.1"/>
    </source>
</evidence>
<evidence type="ECO:0000313" key="14">
    <source>
        <dbReference type="Proteomes" id="UP001651158"/>
    </source>
</evidence>
<keyword evidence="2 11" id="KW-0812">Transmembrane</keyword>
<evidence type="ECO:0000259" key="12">
    <source>
        <dbReference type="PROSITE" id="PS50011"/>
    </source>
</evidence>
<dbReference type="InterPro" id="IPR011009">
    <property type="entry name" value="Kinase-like_dom_sf"/>
</dbReference>
<keyword evidence="5" id="KW-0067">ATP-binding</keyword>
<gene>
    <name evidence="13" type="ORF">TcWFU_005610</name>
</gene>
<feature type="transmembrane region" description="Helical" evidence="11">
    <location>
        <begin position="115"/>
        <end position="141"/>
    </location>
</feature>
<name>A0ABR4QHU6_9CEST</name>
<keyword evidence="7 11" id="KW-0472">Membrane</keyword>
<feature type="compositionally biased region" description="Gly residues" evidence="10">
    <location>
        <begin position="3087"/>
        <end position="3101"/>
    </location>
</feature>
<feature type="transmembrane region" description="Helical" evidence="11">
    <location>
        <begin position="2974"/>
        <end position="2997"/>
    </location>
</feature>
<dbReference type="PROSITE" id="PS50011">
    <property type="entry name" value="PROTEIN_KINASE_DOM"/>
    <property type="match status" value="1"/>
</dbReference>
<dbReference type="SMART" id="SM00219">
    <property type="entry name" value="TyrKc"/>
    <property type="match status" value="1"/>
</dbReference>
<organism evidence="13 14">
    <name type="scientific">Taenia crassiceps</name>
    <dbReference type="NCBI Taxonomy" id="6207"/>
    <lineage>
        <taxon>Eukaryota</taxon>
        <taxon>Metazoa</taxon>
        <taxon>Spiralia</taxon>
        <taxon>Lophotrochozoa</taxon>
        <taxon>Platyhelminthes</taxon>
        <taxon>Cestoda</taxon>
        <taxon>Eucestoda</taxon>
        <taxon>Cyclophyllidea</taxon>
        <taxon>Taeniidae</taxon>
        <taxon>Taenia</taxon>
    </lineage>
</organism>
<keyword evidence="6 11" id="KW-1133">Transmembrane helix</keyword>
<keyword evidence="4" id="KW-0547">Nucleotide-binding</keyword>
<evidence type="ECO:0000256" key="3">
    <source>
        <dbReference type="ARBA" id="ARBA00022729"/>
    </source>
</evidence>
<comment type="caution">
    <text evidence="13">The sequence shown here is derived from an EMBL/GenBank/DDBJ whole genome shotgun (WGS) entry which is preliminary data.</text>
</comment>
<evidence type="ECO:0000256" key="7">
    <source>
        <dbReference type="ARBA" id="ARBA00023136"/>
    </source>
</evidence>
<comment type="subcellular location">
    <subcellularLocation>
        <location evidence="1">Membrane</location>
        <topology evidence="1">Single-pass membrane protein</topology>
    </subcellularLocation>
</comment>
<evidence type="ECO:0000256" key="1">
    <source>
        <dbReference type="ARBA" id="ARBA00004167"/>
    </source>
</evidence>
<protein>
    <submittedName>
        <fullName evidence="13">Fibroblast growth factor receptor 2</fullName>
    </submittedName>
</protein>
<evidence type="ECO:0000256" key="8">
    <source>
        <dbReference type="ARBA" id="ARBA00023170"/>
    </source>
</evidence>
<accession>A0ABR4QHU6</accession>
<evidence type="ECO:0000256" key="6">
    <source>
        <dbReference type="ARBA" id="ARBA00022989"/>
    </source>
</evidence>
<dbReference type="Pfam" id="PF07714">
    <property type="entry name" value="PK_Tyr_Ser-Thr"/>
    <property type="match status" value="1"/>
</dbReference>
<evidence type="ECO:0000256" key="5">
    <source>
        <dbReference type="ARBA" id="ARBA00022840"/>
    </source>
</evidence>
<dbReference type="InterPro" id="IPR008266">
    <property type="entry name" value="Tyr_kinase_AS"/>
</dbReference>
<proteinExistence type="predicted"/>
<feature type="region of interest" description="Disordered" evidence="10">
    <location>
        <begin position="3430"/>
        <end position="3451"/>
    </location>
</feature>
<sequence>MREPTPSLVKLKILAVREEEQYIGVVVEFPVQQVEAEGKAEATTPLVSANAPCRGVWLEVVAVLFVGETTILAMREPTPSPCEAENIGSEEEEQCGCFGPRRGCEGGQVSWLRPLVLDVVFLFLLFSSSLCVCVCVCVISGRLEDIGVVVEFPVQQVEAEGKAEATTPLVSANAPCRGVWLEVVAVLFVGETTILAMREPTPSLVKLKILAVREEEQCGCFGPRRGCEGGQVSWLRPLVLDVVFLFLLFSLCVCVCVCVCVISGRLEDIGVVVEFPVQQVEAEGKAEATTPLVFANAPCRGVWLEVVAVLFVGETTILAMREPTPSLVKLKILAVREEEQCGCFGPRRGCEGGQVSWLRPLVLDVVFLFLLFSLCVCVCVISGRLEDIGVVVEFPVQQVEAEGKAEATTPLVSANAPCRGVWLEVVAVLFVAGRGRRQGGGDNATGVRECAMSRSVVMPLLNPSFEVDVGAWERRVHVCQVEAEGKAEATTPLVSANAPCRGVWLEVVAVLFVGETTILAMREPTPSLVKLKILAVREEEQCVVDADAVCLGGCFVHGEGVKVARYRRCCRVPCAAGVEAEGKAEADNATGVCECAMSRSVVMPLLNPSLRWDVGALGEASSCVCRLEDIGVVVEFPVQQVEAEGKAEATTPLVSMNAPCRGVCVGRGPPLPPILSLCVCVCVISGRLEDIGVVVEFPVQQVEAEGKRRCDNATGVRECASGRGVWLEVVVVLFVGEMTILAMREPTLPLVKLKILAVREQEQCGCWRLGEASSCVCKYCRLEVVAVLFVGETTILALREPTPSPSEAENIGSEGGRAVRCCRVPVQQVEAEGKAGGDNATGVRECAMSRSVQVEAEGKGGGDNATGGTRMCAMSRSVVMPLFNPSLRWDAGRLGEASSCVCETTILALREPNSSLVKLENIGSEEEEQWKLMLMRWQRQKGKAEATTPLVSHECAMSRSVVDALVHGEGVEGGQVGLVASIGVGRGLPLSSYSLSSLKILAVREEEQCKLTLMRRARVDALVHGEGVKVLCRQRQKVWREATNATGVRECAMSRSVVMPLLESFFRWDVGAWERREFMCVLEVVAVLFVGGCFGPRRGCEGGQVSWLRPLVLDVVFLFPPILSLCVCVCVCVCVISGRLEDIGVVVEFPVQQVEAEGKAEATTPLVSANAPCRGVWLEVVAVLFVGGCFGPRRGCEGGQVSWLRPLVLDVVFLFPPILSLCVCVCVCVCVISGRLEDIGVVVEFPVQQVEAEGKAEATTPLVSANAPCRGVWLEVVAVLFVGETTILAMREPTPSPCEAENIGSEEEEQYIGVVVEFPVQQVEAEGKAEATTPLVSANAPCRGVWLEVVAVLFVGETTILAMREPTPSPCEAENIGSEEEEQYIGVVVEFPVQQVEAEGKAEATTPLVSANAPCRGVWLEVVAVLFVGETTILAMREPTPSPCEAENIGSEEEEQYIGVVVEFPVQQVEAEGKAEATTPLVSANAPCRGVWLEVVAVLFVGETTILAMREPTPSPCEAENIGSEEEEQYIGVVVEFPVQQVEAEGKAEATTPLVSANAPCRGVWLEVVAVLFVGETTILAMREPTPSPCEAENIGSEEEEQYIGVVVEFPVQQVEAEGKAEATTPLVSANAPCRGVWLEVVAVLFVGETTILAMREPTPSPCEAENIGSEEEEQYIGVVVEFPVQQVEAEGKAEATTPLVSANAPCRGVWLEVVAVLFVGETTILAMREPTPSPCEAENIGSEEEEQYIGVVVEFPVQQVEAEGKAEATTPLVSANAPCRGVWLEVVAVLFVGETTILAMREPTPSPCEAENIGSEEEEQCGCFGPRRGCEGGQVSWLRPLVLDVVFTLSSLFSLSLCVCVCVISGRLEDIGVVVEFPVQQVEAEGKAGGDNATGVCECAMSRSVQVEAEGKAEATTPLVSANAPCRGVWLEVVAVLFVGGCFGPRRGCEGGQVSWLRPLVLDVVFLFPPILSLCVCVCVISGRLEDIGVVVEFPVQQVEAEGKAEATTPLVSANAPCRGVWLEVVAVLFVGGCFGPRRGCEGGQVSWLRPLVLDVVFLFPPILSLSVCVCVCVCVISGRLEDIGVVVEFPVQQVEAEGKAEATTPLVFANAPCRGVWLEVVAVLFVGETTILAMREPTPSPCEAENIGSEGGRAVLEVVAVLFVGETTILAMREPTPSLVKLKILAVREEEQYIGVVVEFPVQQVEAEGKAEATTPLVSANAPCRGVWLEVVAVLFVGETTILAMREPTPSLVKLKILAVREEEQCGCFGPRRGCEGGQVSWLRPLVLDVVFLFLLFSLCVCVCVISGRLEDIGVVVEFPVQQVEAEGKAEATTPLVSANAPCRGVWLEVVAVLFVGETTILAMREPTPSPCEAENIGSEGGRAVVGRGLPLPPILSLCVCVCVISGRLEDIGVVVEFPVQQVEAEGKAEATTPLVFANAPCRGVWLEVVAVLFVGETTILAMREPTPSLVKLKILAVREEEQCGCFGPRRGCEGGQVSWLRPLVLDVVFLFPPILSLSVCVCVVISGRLEDIGVVVEFPVQQVEAEGKAEATTPLVSANAPCRGVWLEVVAVLFVGETTILAMREPTPSPCEAENIGSEGGRAVLEVVAVLFVGETTILALREPTPSPCEAENIGSEEEEQYIGVVVEFPVQQVEAEGKAEATTPLVSANAPCRGVWLEVVAVLFVGETTILALREPTPSPCEAENIGSEGGRAVSYCRYHSSRYKNDLSQVTCPESLVGLPGRTCRLARLSISHVIPADEGIYRARIIETNATDSGCSPCTGELNLRILVNKDNAGRPMNGGQSDGMISPEDFMGSNDIPIYFYAPPFSLDFNMNSTVCVGQNFEFQCRAEPTNYGINLTLYRLDPLFTLPSLEAANNHGTGIDFRNTSTRVMQTSTGRKAKSRHLKYKLHSVSVNDTGGYLCVASVPNMHAARWSYMFLQAEDCTGLSALASTKPFHERALEVFTSPSALTFICLLLAILLATLTALVILSWRRQRLSLFLFGSKRWSKAANKVVRETNLLYPWAAPPYHNCSHQLAKDATNGSTASYIGIRSSGMCSRVGRNLQVPAVIIQVDASVTTGGGSGDGGGGCANGGEAGGKRSTYKIPSDPAWEVPRDCVRLGRQIGAGAFGVVFAGVISEPVKVLPGLRRGNPLDRPLCSAQELTVAVKTLRNNFTEQELADLVREMEILKQFEPHPHVIQLYGACTQNGRLQMLVELAPYGNLRDFLMDRRPCAGQKVINQPLSRLSTRHLVSFGLQVARGMDYLTRLNIVHRDLAARNILIGNRFVAKIADFGLTRAVCDYYRKCSDGRLPIKWMAPESIFDRRYTAKSDVWSFGILLWEIFSFGGTPYPTLSAEALLKALQLGFRNEQPLASPASVYNLMLACWSIDPAARPSFAHLVSSLQQVYDDTTAATHEHASSASISSASSSSLSSTSSPSSSRSSSPTVSTVYLTLNNTITNVNTNNINEDLHNYNNQSVHVSTVSPPISSSIYESTVPRSSLAEQCPSSSLSGNFQSHQGPLGPPTGAGSNVLVNNCYAERGQYLQSIHKAFSMHSNYVVPPRSNE</sequence>